<feature type="compositionally biased region" description="Basic and acidic residues" evidence="1">
    <location>
        <begin position="263"/>
        <end position="285"/>
    </location>
</feature>
<name>A0A1Y2NS19_STRFR</name>
<feature type="region of interest" description="Disordered" evidence="1">
    <location>
        <begin position="195"/>
        <end position="285"/>
    </location>
</feature>
<evidence type="ECO:0000313" key="5">
    <source>
        <dbReference type="Proteomes" id="UP000194318"/>
    </source>
</evidence>
<feature type="compositionally biased region" description="Basic and acidic residues" evidence="1">
    <location>
        <begin position="237"/>
        <end position="252"/>
    </location>
</feature>
<evidence type="ECO:0000313" key="6">
    <source>
        <dbReference type="Proteomes" id="UP000731519"/>
    </source>
</evidence>
<evidence type="ECO:0000256" key="1">
    <source>
        <dbReference type="SAM" id="MobiDB-lite"/>
    </source>
</evidence>
<proteinExistence type="predicted"/>
<feature type="compositionally biased region" description="Basic and acidic residues" evidence="1">
    <location>
        <begin position="197"/>
        <end position="228"/>
    </location>
</feature>
<organism evidence="4 5">
    <name type="scientific">Streptomyces fradiae ATCC 10745 = DSM 40063</name>
    <dbReference type="NCBI Taxonomy" id="1319510"/>
    <lineage>
        <taxon>Bacteria</taxon>
        <taxon>Bacillati</taxon>
        <taxon>Actinomycetota</taxon>
        <taxon>Actinomycetes</taxon>
        <taxon>Kitasatosporales</taxon>
        <taxon>Streptomycetaceae</taxon>
        <taxon>Streptomyces</taxon>
    </lineage>
</organism>
<reference evidence="4 5" key="2">
    <citation type="submission" date="2016-09" db="EMBL/GenBank/DDBJ databases">
        <title>Streptomyces fradiae DSM40063, a candidate organism with high potential of specific P450 cytochromes.</title>
        <authorList>
            <person name="Grumaz C."/>
            <person name="Vainshtein Y."/>
            <person name="Kirstahler P."/>
            <person name="Sohn K."/>
        </authorList>
    </citation>
    <scope>NUCLEOTIDE SEQUENCE [LARGE SCALE GENOMIC DNA]</scope>
    <source>
        <strain evidence="4 5">DSM 40063</strain>
    </source>
</reference>
<dbReference type="EMBL" id="MIFZ01000292">
    <property type="protein sequence ID" value="OSY50150.1"/>
    <property type="molecule type" value="Genomic_DNA"/>
</dbReference>
<dbReference type="Proteomes" id="UP000194318">
    <property type="component" value="Unassembled WGS sequence"/>
</dbReference>
<dbReference type="Proteomes" id="UP000731519">
    <property type="component" value="Unassembled WGS sequence"/>
</dbReference>
<evidence type="ECO:0000313" key="4">
    <source>
        <dbReference type="EMBL" id="OSY50150.1"/>
    </source>
</evidence>
<evidence type="ECO:0000313" key="3">
    <source>
        <dbReference type="EMBL" id="KAF0648452.1"/>
    </source>
</evidence>
<protein>
    <submittedName>
        <fullName evidence="4">Uncharacterized protein</fullName>
    </submittedName>
</protein>
<feature type="transmembrane region" description="Helical" evidence="2">
    <location>
        <begin position="172"/>
        <end position="193"/>
    </location>
</feature>
<reference evidence="3 6" key="1">
    <citation type="submission" date="2013-05" db="EMBL/GenBank/DDBJ databases">
        <title>Genome Sequence of Streptomyces fradiae.</title>
        <authorList>
            <person name="Kirby R."/>
        </authorList>
    </citation>
    <scope>NUCLEOTIDE SEQUENCE [LARGE SCALE GENOMIC DNA]</scope>
    <source>
        <strain evidence="3 6">ATCC 10745</strain>
    </source>
</reference>
<keyword evidence="2" id="KW-0812">Transmembrane</keyword>
<keyword evidence="6" id="KW-1185">Reference proteome</keyword>
<dbReference type="AlphaFoldDB" id="A0A1Y2NS19"/>
<sequence>MQRGFVIGDDARGARRRHAGPMVVTLIVICEVGFWVLLAAGLATRYVLRMPRTGAALLLCEPLLEVVLLVVTAVDLRGGAEPSWRHGLAALYIGYTVGHGHRTVKWLDGHAAHRLAGAPRPAGPPRYGTARARYEGRLWLGTLLGAAVATALLQAAVWYVDDPSRVGPLQSWMGGAWRAVAIHGVIAASYAIWPKKPPKESRDENREETRDENRDENREENRDEDRQEPMAGTSEQAPRERLRTEGSERDQPRQGPRNGSARPPREDARPEDHLQDRPEARPSRR</sequence>
<gene>
    <name evidence="4" type="ORF">BG846_04218</name>
    <name evidence="3" type="ORF">K701_18670</name>
</gene>
<keyword evidence="2" id="KW-1133">Transmembrane helix</keyword>
<dbReference type="EMBL" id="ASYR01000024">
    <property type="protein sequence ID" value="KAF0648452.1"/>
    <property type="molecule type" value="Genomic_DNA"/>
</dbReference>
<comment type="caution">
    <text evidence="4">The sequence shown here is derived from an EMBL/GenBank/DDBJ whole genome shotgun (WGS) entry which is preliminary data.</text>
</comment>
<evidence type="ECO:0000256" key="2">
    <source>
        <dbReference type="SAM" id="Phobius"/>
    </source>
</evidence>
<keyword evidence="2" id="KW-0472">Membrane</keyword>
<feature type="transmembrane region" description="Helical" evidence="2">
    <location>
        <begin position="138"/>
        <end position="160"/>
    </location>
</feature>
<accession>A0A1Y2NS19</accession>
<feature type="transmembrane region" description="Helical" evidence="2">
    <location>
        <begin position="21"/>
        <end position="43"/>
    </location>
</feature>